<accession>A0A125MMG8</accession>
<evidence type="ECO:0000313" key="2">
    <source>
        <dbReference type="Proteomes" id="UP000023435"/>
    </source>
</evidence>
<reference evidence="1 2" key="1">
    <citation type="journal article" date="2014" name="Genome Announc.">
        <title>Draft Genome Sequence of Lysobacter capsici AZ78, a Bacterium Antagonistic to Plant-Pathogenic Oomycetes.</title>
        <authorList>
            <person name="Puopolo G."/>
            <person name="Sonego P."/>
            <person name="Engelen K."/>
            <person name="Pertot I."/>
        </authorList>
    </citation>
    <scope>NUCLEOTIDE SEQUENCE [LARGE SCALE GENOMIC DNA]</scope>
    <source>
        <strain evidence="1 2">AZ78</strain>
    </source>
</reference>
<protein>
    <recommendedName>
        <fullName evidence="3">DUF2059 domain-containing protein</fullName>
    </recommendedName>
</protein>
<organism evidence="1 2">
    <name type="scientific">Lysobacter capsici AZ78</name>
    <dbReference type="NCBI Taxonomy" id="1444315"/>
    <lineage>
        <taxon>Bacteria</taxon>
        <taxon>Pseudomonadati</taxon>
        <taxon>Pseudomonadota</taxon>
        <taxon>Gammaproteobacteria</taxon>
        <taxon>Lysobacterales</taxon>
        <taxon>Lysobacteraceae</taxon>
        <taxon>Lysobacter</taxon>
    </lineage>
</organism>
<name>A0A125MMG8_9GAMM</name>
<proteinExistence type="predicted"/>
<sequence>MALLALATGANARPAEDTAAAAPPAADTASVAQASSLLETMGFEDVLRQMMVLVNDQTLPEEPREDGDKALLQRWMAATKLQAVGAQTAQRLAGQASTAQLDEALRYFRSPAGQTELSCVRDSAATPAVSACIEQRGGETQLQAHRAFAESAIENTIGDVLGDSFGPELFAAASAALDGDAALKRDVARYCKRRPTGLCAMVGAAPAESGS</sequence>
<evidence type="ECO:0008006" key="3">
    <source>
        <dbReference type="Google" id="ProtNLM"/>
    </source>
</evidence>
<keyword evidence="2" id="KW-1185">Reference proteome</keyword>
<evidence type="ECO:0000313" key="1">
    <source>
        <dbReference type="EMBL" id="KWS03393.1"/>
    </source>
</evidence>
<comment type="caution">
    <text evidence="1">The sequence shown here is derived from an EMBL/GenBank/DDBJ whole genome shotgun (WGS) entry which is preliminary data.</text>
</comment>
<dbReference type="Proteomes" id="UP000023435">
    <property type="component" value="Unassembled WGS sequence"/>
</dbReference>
<gene>
    <name evidence="1" type="ORF">AZ78_0939</name>
</gene>
<dbReference type="AlphaFoldDB" id="A0A125MMG8"/>
<dbReference type="EMBL" id="JAJA02000001">
    <property type="protein sequence ID" value="KWS03393.1"/>
    <property type="molecule type" value="Genomic_DNA"/>
</dbReference>